<dbReference type="EC" id="2.7.13.3" evidence="3"/>
<dbReference type="Pfam" id="PF00512">
    <property type="entry name" value="HisKA"/>
    <property type="match status" value="1"/>
</dbReference>
<keyword evidence="11 12" id="KW-0472">Membrane</keyword>
<evidence type="ECO:0000256" key="3">
    <source>
        <dbReference type="ARBA" id="ARBA00012438"/>
    </source>
</evidence>
<evidence type="ECO:0000259" key="14">
    <source>
        <dbReference type="PROSITE" id="PS50885"/>
    </source>
</evidence>
<keyword evidence="6" id="KW-0808">Transferase</keyword>
<keyword evidence="4" id="KW-1003">Cell membrane</keyword>
<evidence type="ECO:0000256" key="6">
    <source>
        <dbReference type="ARBA" id="ARBA00022679"/>
    </source>
</evidence>
<dbReference type="SUPFAM" id="SSF47384">
    <property type="entry name" value="Homodimeric domain of signal transducing histidine kinase"/>
    <property type="match status" value="1"/>
</dbReference>
<evidence type="ECO:0000313" key="16">
    <source>
        <dbReference type="Proteomes" id="UP000077857"/>
    </source>
</evidence>
<keyword evidence="5" id="KW-0597">Phosphoprotein</keyword>
<dbReference type="InterPro" id="IPR050428">
    <property type="entry name" value="TCS_sensor_his_kinase"/>
</dbReference>
<dbReference type="AlphaFoldDB" id="A0A177NL19"/>
<dbReference type="Proteomes" id="UP000077857">
    <property type="component" value="Unassembled WGS sequence"/>
</dbReference>
<comment type="caution">
    <text evidence="15">The sequence shown here is derived from an EMBL/GenBank/DDBJ whole genome shotgun (WGS) entry which is preliminary data.</text>
</comment>
<evidence type="ECO:0000256" key="9">
    <source>
        <dbReference type="ARBA" id="ARBA00022989"/>
    </source>
</evidence>
<dbReference type="NCBIfam" id="NF008312">
    <property type="entry name" value="PRK11100.1"/>
    <property type="match status" value="1"/>
</dbReference>
<reference evidence="15 16" key="1">
    <citation type="submission" date="2016-03" db="EMBL/GenBank/DDBJ databases">
        <authorList>
            <person name="Ploux O."/>
        </authorList>
    </citation>
    <scope>NUCLEOTIDE SEQUENCE [LARGE SCALE GENOMIC DNA]</scope>
    <source>
        <strain evidence="15 16">R-45378</strain>
    </source>
</reference>
<dbReference type="InterPro" id="IPR036890">
    <property type="entry name" value="HATPase_C_sf"/>
</dbReference>
<feature type="domain" description="HAMP" evidence="14">
    <location>
        <begin position="204"/>
        <end position="255"/>
    </location>
</feature>
<dbReference type="SUPFAM" id="SSF55874">
    <property type="entry name" value="ATPase domain of HSP90 chaperone/DNA topoisomerase II/histidine kinase"/>
    <property type="match status" value="1"/>
</dbReference>
<dbReference type="PANTHER" id="PTHR45436">
    <property type="entry name" value="SENSOR HISTIDINE KINASE YKOH"/>
    <property type="match status" value="1"/>
</dbReference>
<dbReference type="InterPro" id="IPR004358">
    <property type="entry name" value="Sig_transdc_His_kin-like_C"/>
</dbReference>
<evidence type="ECO:0000313" key="15">
    <source>
        <dbReference type="EMBL" id="OAI18707.1"/>
    </source>
</evidence>
<dbReference type="SMART" id="SM00387">
    <property type="entry name" value="HATPase_c"/>
    <property type="match status" value="1"/>
</dbReference>
<dbReference type="InterPro" id="IPR003660">
    <property type="entry name" value="HAMP_dom"/>
</dbReference>
<dbReference type="InterPro" id="IPR003661">
    <property type="entry name" value="HisK_dim/P_dom"/>
</dbReference>
<feature type="transmembrane region" description="Helical" evidence="12">
    <location>
        <begin position="6"/>
        <end position="27"/>
    </location>
</feature>
<evidence type="ECO:0000256" key="11">
    <source>
        <dbReference type="ARBA" id="ARBA00023136"/>
    </source>
</evidence>
<sequence length="481" mass="52472">MRLSLRLFLGYFFLVAVTGQLVLLLVVKQISPGVRMALEASLVDTANLLAELAAPELARGNIADGQFADAVRRYSKRPVSATIFGFPKQSLDYRVYVTDAVGIVRFDSAGTAVGENYSRWNDVYLTLQGRYGARSSQADPDDKRSSTMHVAAPVRDGEKLIGVVTVAYPTALLQPIVEAGKSAVQRGAFWLFGGALLFGAIFNWRLTRAIELLVAYARTVTSGGKATPPKLHSVELATLAQTLETMRRELEGKQYVERYVQTLTHEMKSPLAAIRGAAELLEEPLPDADRLRFAGNAREQAERLDQLIERLLGLAAVEQRQHLAEPRILDLAGLVTAVAAEKAAPLAQQHLRFALDFAGELPVWGEEFLLRQAVSNLLDNALAFAPAESAIEILGWSENQQVRLRIRDHGPGIPAYALARLFERFYSLPRPATGRKSTGLGLAFVREVAALHDGEIQVANAEGGGAAADLRLPLSLRPLHV</sequence>
<dbReference type="CDD" id="cd00082">
    <property type="entry name" value="HisKA"/>
    <property type="match status" value="1"/>
</dbReference>
<comment type="catalytic activity">
    <reaction evidence="1">
        <text>ATP + protein L-histidine = ADP + protein N-phospho-L-histidine.</text>
        <dbReference type="EC" id="2.7.13.3"/>
    </reaction>
</comment>
<dbReference type="RefSeq" id="WP_064039865.1">
    <property type="nucleotide sequence ID" value="NZ_LUUJ01000056.1"/>
</dbReference>
<keyword evidence="7 12" id="KW-0812">Transmembrane</keyword>
<dbReference type="SMART" id="SM00388">
    <property type="entry name" value="HisKA"/>
    <property type="match status" value="1"/>
</dbReference>
<keyword evidence="8 15" id="KW-0418">Kinase</keyword>
<feature type="domain" description="Histidine kinase" evidence="13">
    <location>
        <begin position="262"/>
        <end position="476"/>
    </location>
</feature>
<comment type="subcellular location">
    <subcellularLocation>
        <location evidence="2">Cell membrane</location>
        <topology evidence="2">Multi-pass membrane protein</topology>
    </subcellularLocation>
</comment>
<protein>
    <recommendedName>
        <fullName evidence="3">histidine kinase</fullName>
        <ecNumber evidence="3">2.7.13.3</ecNumber>
    </recommendedName>
</protein>
<keyword evidence="9 12" id="KW-1133">Transmembrane helix</keyword>
<name>A0A177NL19_9GAMM</name>
<dbReference type="Gene3D" id="1.10.287.130">
    <property type="match status" value="1"/>
</dbReference>
<proteinExistence type="predicted"/>
<dbReference type="PROSITE" id="PS50885">
    <property type="entry name" value="HAMP"/>
    <property type="match status" value="1"/>
</dbReference>
<dbReference type="SUPFAM" id="SSF103190">
    <property type="entry name" value="Sensory domain-like"/>
    <property type="match status" value="1"/>
</dbReference>
<dbReference type="Gene3D" id="3.30.565.10">
    <property type="entry name" value="Histidine kinase-like ATPase, C-terminal domain"/>
    <property type="match status" value="1"/>
</dbReference>
<evidence type="ECO:0000256" key="12">
    <source>
        <dbReference type="SAM" id="Phobius"/>
    </source>
</evidence>
<dbReference type="InterPro" id="IPR003594">
    <property type="entry name" value="HATPase_dom"/>
</dbReference>
<accession>A0A177NL19</accession>
<dbReference type="PROSITE" id="PS50109">
    <property type="entry name" value="HIS_KIN"/>
    <property type="match status" value="1"/>
</dbReference>
<evidence type="ECO:0000256" key="10">
    <source>
        <dbReference type="ARBA" id="ARBA00023012"/>
    </source>
</evidence>
<dbReference type="GO" id="GO:0005886">
    <property type="term" value="C:plasma membrane"/>
    <property type="evidence" value="ECO:0007669"/>
    <property type="project" value="UniProtKB-SubCell"/>
</dbReference>
<keyword evidence="10" id="KW-0902">Two-component regulatory system</keyword>
<evidence type="ECO:0000256" key="4">
    <source>
        <dbReference type="ARBA" id="ARBA00022475"/>
    </source>
</evidence>
<dbReference type="InterPro" id="IPR029151">
    <property type="entry name" value="Sensor-like_sf"/>
</dbReference>
<evidence type="ECO:0000256" key="7">
    <source>
        <dbReference type="ARBA" id="ARBA00022692"/>
    </source>
</evidence>
<organism evidence="15 16">
    <name type="scientific">Methylomonas koyamae</name>
    <dbReference type="NCBI Taxonomy" id="702114"/>
    <lineage>
        <taxon>Bacteria</taxon>
        <taxon>Pseudomonadati</taxon>
        <taxon>Pseudomonadota</taxon>
        <taxon>Gammaproteobacteria</taxon>
        <taxon>Methylococcales</taxon>
        <taxon>Methylococcaceae</taxon>
        <taxon>Methylomonas</taxon>
    </lineage>
</organism>
<dbReference type="Gene3D" id="3.30.450.20">
    <property type="entry name" value="PAS domain"/>
    <property type="match status" value="1"/>
</dbReference>
<dbReference type="GO" id="GO:0000155">
    <property type="term" value="F:phosphorelay sensor kinase activity"/>
    <property type="evidence" value="ECO:0007669"/>
    <property type="project" value="InterPro"/>
</dbReference>
<evidence type="ECO:0000256" key="5">
    <source>
        <dbReference type="ARBA" id="ARBA00022553"/>
    </source>
</evidence>
<evidence type="ECO:0000256" key="2">
    <source>
        <dbReference type="ARBA" id="ARBA00004651"/>
    </source>
</evidence>
<dbReference type="InterPro" id="IPR005467">
    <property type="entry name" value="His_kinase_dom"/>
</dbReference>
<evidence type="ECO:0000256" key="1">
    <source>
        <dbReference type="ARBA" id="ARBA00000085"/>
    </source>
</evidence>
<dbReference type="Pfam" id="PF02518">
    <property type="entry name" value="HATPase_c"/>
    <property type="match status" value="1"/>
</dbReference>
<dbReference type="EMBL" id="LUUJ01000056">
    <property type="protein sequence ID" value="OAI18707.1"/>
    <property type="molecule type" value="Genomic_DNA"/>
</dbReference>
<dbReference type="OrthoDB" id="9806130at2"/>
<gene>
    <name evidence="15" type="ORF">A1507_08820</name>
</gene>
<dbReference type="PANTHER" id="PTHR45436:SF10">
    <property type="entry name" value="HISTIDINE KINASE"/>
    <property type="match status" value="1"/>
</dbReference>
<dbReference type="PRINTS" id="PR00344">
    <property type="entry name" value="BCTRLSENSOR"/>
</dbReference>
<dbReference type="InterPro" id="IPR036097">
    <property type="entry name" value="HisK_dim/P_sf"/>
</dbReference>
<evidence type="ECO:0000259" key="13">
    <source>
        <dbReference type="PROSITE" id="PS50109"/>
    </source>
</evidence>
<evidence type="ECO:0000256" key="8">
    <source>
        <dbReference type="ARBA" id="ARBA00022777"/>
    </source>
</evidence>